<proteinExistence type="predicted"/>
<dbReference type="EMBL" id="JAFBBO010000001">
    <property type="protein sequence ID" value="MBM7478122.1"/>
    <property type="molecule type" value="Genomic_DNA"/>
</dbReference>
<dbReference type="Gene3D" id="3.20.80.10">
    <property type="entry name" value="Regulatory factor, effector binding domain"/>
    <property type="match status" value="1"/>
</dbReference>
<dbReference type="PANTHER" id="PTHR36444">
    <property type="entry name" value="TRANSCRIPTIONAL REGULATOR PROTEIN YOBU-RELATED"/>
    <property type="match status" value="1"/>
</dbReference>
<accession>A0ABS2LCK5</accession>
<keyword evidence="3" id="KW-1185">Reference proteome</keyword>
<evidence type="ECO:0000259" key="1">
    <source>
        <dbReference type="SMART" id="SM00871"/>
    </source>
</evidence>
<dbReference type="SUPFAM" id="SSF55136">
    <property type="entry name" value="Probable bacterial effector-binding domain"/>
    <property type="match status" value="1"/>
</dbReference>
<dbReference type="Proteomes" id="UP000698059">
    <property type="component" value="Unassembled WGS sequence"/>
</dbReference>
<reference evidence="2 3" key="1">
    <citation type="submission" date="2021-01" db="EMBL/GenBank/DDBJ databases">
        <title>Sequencing the genomes of 1000 actinobacteria strains.</title>
        <authorList>
            <person name="Klenk H.-P."/>
        </authorList>
    </citation>
    <scope>NUCLEOTIDE SEQUENCE [LARGE SCALE GENOMIC DNA]</scope>
    <source>
        <strain evidence="2 3">DSM 46000</strain>
    </source>
</reference>
<name>A0ABS2LCK5_9CELL</name>
<comment type="caution">
    <text evidence="2">The sequence shown here is derived from an EMBL/GenBank/DDBJ whole genome shotgun (WGS) entry which is preliminary data.</text>
</comment>
<evidence type="ECO:0000313" key="2">
    <source>
        <dbReference type="EMBL" id="MBM7478122.1"/>
    </source>
</evidence>
<dbReference type="SMART" id="SM00871">
    <property type="entry name" value="AraC_E_bind"/>
    <property type="match status" value="1"/>
</dbReference>
<sequence>MDTTERTTHVNEPVTILGRHVRTDPARSAEDIPALWAEVTSGALLASVPGRLSGDVYAVYSDLEHAGRTNDGAFTFTIGAPVAEGSVAPPGLSLVTIPRSRRVVFPAPENDPSRIIEAWQLAWASDDAEKTFLCEYELYADDGTVAVHLGVR</sequence>
<evidence type="ECO:0000313" key="3">
    <source>
        <dbReference type="Proteomes" id="UP000698059"/>
    </source>
</evidence>
<dbReference type="RefSeq" id="WP_205306263.1">
    <property type="nucleotide sequence ID" value="NZ_BAAAVF010000002.1"/>
</dbReference>
<feature type="domain" description="AraC effector-binding" evidence="1">
    <location>
        <begin position="1"/>
        <end position="152"/>
    </location>
</feature>
<dbReference type="InterPro" id="IPR029441">
    <property type="entry name" value="Cass2"/>
</dbReference>
<dbReference type="InterPro" id="IPR053182">
    <property type="entry name" value="YobU-like_regulator"/>
</dbReference>
<dbReference type="PANTHER" id="PTHR36444:SF2">
    <property type="entry name" value="TRANSCRIPTIONAL REGULATOR PROTEIN YOBU-RELATED"/>
    <property type="match status" value="1"/>
</dbReference>
<gene>
    <name evidence="2" type="ORF">JOD49_001042</name>
</gene>
<dbReference type="Pfam" id="PF14526">
    <property type="entry name" value="Cass2"/>
    <property type="match status" value="1"/>
</dbReference>
<organism evidence="2 3">
    <name type="scientific">Oerskovia jenensis</name>
    <dbReference type="NCBI Taxonomy" id="162169"/>
    <lineage>
        <taxon>Bacteria</taxon>
        <taxon>Bacillati</taxon>
        <taxon>Actinomycetota</taxon>
        <taxon>Actinomycetes</taxon>
        <taxon>Micrococcales</taxon>
        <taxon>Cellulomonadaceae</taxon>
        <taxon>Oerskovia</taxon>
    </lineage>
</organism>
<dbReference type="InterPro" id="IPR011256">
    <property type="entry name" value="Reg_factor_effector_dom_sf"/>
</dbReference>
<dbReference type="InterPro" id="IPR010499">
    <property type="entry name" value="AraC_E-bd"/>
</dbReference>
<protein>
    <submittedName>
        <fullName evidence="2">Transcriptional regulator YdeE</fullName>
    </submittedName>
</protein>